<comment type="caution">
    <text evidence="1">The sequence shown here is derived from an EMBL/GenBank/DDBJ whole genome shotgun (WGS) entry which is preliminary data.</text>
</comment>
<reference evidence="1" key="1">
    <citation type="journal article" date="2023" name="G3 (Bethesda)">
        <title>Whole genome assemblies of Zophobas morio and Tenebrio molitor.</title>
        <authorList>
            <person name="Kaur S."/>
            <person name="Stinson S.A."/>
            <person name="diCenzo G.C."/>
        </authorList>
    </citation>
    <scope>NUCLEOTIDE SEQUENCE</scope>
    <source>
        <strain evidence="1">QUZm001</strain>
    </source>
</reference>
<organism evidence="1 2">
    <name type="scientific">Zophobas morio</name>
    <dbReference type="NCBI Taxonomy" id="2755281"/>
    <lineage>
        <taxon>Eukaryota</taxon>
        <taxon>Metazoa</taxon>
        <taxon>Ecdysozoa</taxon>
        <taxon>Arthropoda</taxon>
        <taxon>Hexapoda</taxon>
        <taxon>Insecta</taxon>
        <taxon>Pterygota</taxon>
        <taxon>Neoptera</taxon>
        <taxon>Endopterygota</taxon>
        <taxon>Coleoptera</taxon>
        <taxon>Polyphaga</taxon>
        <taxon>Cucujiformia</taxon>
        <taxon>Tenebrionidae</taxon>
        <taxon>Zophobas</taxon>
    </lineage>
</organism>
<evidence type="ECO:0000313" key="2">
    <source>
        <dbReference type="Proteomes" id="UP001168821"/>
    </source>
</evidence>
<evidence type="ECO:0000313" key="1">
    <source>
        <dbReference type="EMBL" id="KAJ3643527.1"/>
    </source>
</evidence>
<sequence length="104" mass="11737">MAAYKRAEKVSTCVKMGPGGTTLRKRHTRDPRNYTLSYNSILYTGSIDKSIIFKANNFRYHKLTLSTYEAEIKLTGDIKVDIRSDKGQDWTSAPVHAYVANFSG</sequence>
<dbReference type="EMBL" id="JALNTZ010000008">
    <property type="protein sequence ID" value="KAJ3643527.1"/>
    <property type="molecule type" value="Genomic_DNA"/>
</dbReference>
<keyword evidence="2" id="KW-1185">Reference proteome</keyword>
<protein>
    <submittedName>
        <fullName evidence="1">Uncharacterized protein</fullName>
    </submittedName>
</protein>
<gene>
    <name evidence="1" type="ORF">Zmor_026231</name>
</gene>
<dbReference type="AlphaFoldDB" id="A0AA38HVN5"/>
<accession>A0AA38HVN5</accession>
<name>A0AA38HVN5_9CUCU</name>
<dbReference type="Proteomes" id="UP001168821">
    <property type="component" value="Unassembled WGS sequence"/>
</dbReference>
<proteinExistence type="predicted"/>